<dbReference type="Proteomes" id="UP000472271">
    <property type="component" value="Chromosome 13"/>
</dbReference>
<organism evidence="4 5">
    <name type="scientific">Sphaeramia orbicularis</name>
    <name type="common">orbiculate cardinalfish</name>
    <dbReference type="NCBI Taxonomy" id="375764"/>
    <lineage>
        <taxon>Eukaryota</taxon>
        <taxon>Metazoa</taxon>
        <taxon>Chordata</taxon>
        <taxon>Craniata</taxon>
        <taxon>Vertebrata</taxon>
        <taxon>Euteleostomi</taxon>
        <taxon>Actinopterygii</taxon>
        <taxon>Neopterygii</taxon>
        <taxon>Teleostei</taxon>
        <taxon>Neoteleostei</taxon>
        <taxon>Acanthomorphata</taxon>
        <taxon>Gobiaria</taxon>
        <taxon>Kurtiformes</taxon>
        <taxon>Apogonoidei</taxon>
        <taxon>Apogonidae</taxon>
        <taxon>Apogoninae</taxon>
        <taxon>Sphaeramia</taxon>
    </lineage>
</organism>
<feature type="domain" description="Ig-like" evidence="3">
    <location>
        <begin position="40"/>
        <end position="130"/>
    </location>
</feature>
<reference evidence="4" key="3">
    <citation type="submission" date="2025-09" db="UniProtKB">
        <authorList>
            <consortium name="Ensembl"/>
        </authorList>
    </citation>
    <scope>IDENTIFICATION</scope>
</reference>
<dbReference type="SUPFAM" id="SSF48726">
    <property type="entry name" value="Immunoglobulin"/>
    <property type="match status" value="1"/>
</dbReference>
<dbReference type="InterPro" id="IPR036179">
    <property type="entry name" value="Ig-like_dom_sf"/>
</dbReference>
<dbReference type="GO" id="GO:0005886">
    <property type="term" value="C:plasma membrane"/>
    <property type="evidence" value="ECO:0007669"/>
    <property type="project" value="InterPro"/>
</dbReference>
<dbReference type="SMART" id="SM00409">
    <property type="entry name" value="IG"/>
    <property type="match status" value="1"/>
</dbReference>
<feature type="signal peptide" evidence="2">
    <location>
        <begin position="1"/>
        <end position="21"/>
    </location>
</feature>
<dbReference type="InterPro" id="IPR007110">
    <property type="entry name" value="Ig-like_dom"/>
</dbReference>
<dbReference type="PANTHER" id="PTHR37996:SF1">
    <property type="entry name" value="B- AND T-LYMPHOCYTE ATTENUATOR"/>
    <property type="match status" value="1"/>
</dbReference>
<dbReference type="InterPro" id="IPR039257">
    <property type="entry name" value="BTLA"/>
</dbReference>
<name>A0A673B9Z5_9TELE</name>
<reference evidence="4" key="2">
    <citation type="submission" date="2025-08" db="UniProtKB">
        <authorList>
            <consortium name="Ensembl"/>
        </authorList>
    </citation>
    <scope>IDENTIFICATION</scope>
</reference>
<dbReference type="OrthoDB" id="8950231at2759"/>
<feature type="chain" id="PRO_5025564130" evidence="2">
    <location>
        <begin position="22"/>
        <end position="257"/>
    </location>
</feature>
<feature type="region of interest" description="Disordered" evidence="1">
    <location>
        <begin position="194"/>
        <end position="257"/>
    </location>
</feature>
<gene>
    <name evidence="4" type="primary">si:dkey-52l18.4</name>
</gene>
<dbReference type="AlphaFoldDB" id="A0A673B9Z5"/>
<dbReference type="GO" id="GO:0002768">
    <property type="term" value="P:immune response-regulating cell surface receptor signaling pathway"/>
    <property type="evidence" value="ECO:0007669"/>
    <property type="project" value="InterPro"/>
</dbReference>
<feature type="compositionally biased region" description="Polar residues" evidence="1">
    <location>
        <begin position="235"/>
        <end position="257"/>
    </location>
</feature>
<reference evidence="4" key="1">
    <citation type="submission" date="2019-06" db="EMBL/GenBank/DDBJ databases">
        <authorList>
            <consortium name="Wellcome Sanger Institute Data Sharing"/>
        </authorList>
    </citation>
    <scope>NUCLEOTIDE SEQUENCE [LARGE SCALE GENOMIC DNA]</scope>
</reference>
<proteinExistence type="predicted"/>
<dbReference type="Gene3D" id="2.60.40.10">
    <property type="entry name" value="Immunoglobulins"/>
    <property type="match status" value="1"/>
</dbReference>
<dbReference type="GO" id="GO:0038023">
    <property type="term" value="F:signaling receptor activity"/>
    <property type="evidence" value="ECO:0007669"/>
    <property type="project" value="InterPro"/>
</dbReference>
<dbReference type="InterPro" id="IPR003599">
    <property type="entry name" value="Ig_sub"/>
</dbReference>
<sequence length="257" mass="28719">MYVYLLRAISCLCILSIGIGAEECSQAVLNRRESFYVPVGGSLSLSCVVQHCGDPWNGTWIWRNSTVDKFSIVESTAHHHLTSLHLSDNQTRLVLSFPSVSQLDEGSYGCNVKWHEGESDQGHLQYVNITAALSSHRPMLHRVLVCVAASLCFPIILGLAHCLSSEVKSQPHPRIQNILVTEPVVVHRDRQYLMAPHPPPRRPVPQKHSSASSKRAPLKRQQRPEVVYADLSQDALRQQAATREPPQSTVYTSVRFT</sequence>
<dbReference type="Ensembl" id="ENSSORT00005040193.1">
    <property type="protein sequence ID" value="ENSSORP00005039186.1"/>
    <property type="gene ID" value="ENSSORG00005018318.1"/>
</dbReference>
<evidence type="ECO:0000259" key="3">
    <source>
        <dbReference type="PROSITE" id="PS50835"/>
    </source>
</evidence>
<dbReference type="PANTHER" id="PTHR37996">
    <property type="entry name" value="B- AND T-LYMPHOCYTE ATTENUATOR"/>
    <property type="match status" value="1"/>
</dbReference>
<dbReference type="InParanoid" id="A0A673B9Z5"/>
<dbReference type="PROSITE" id="PS50835">
    <property type="entry name" value="IG_LIKE"/>
    <property type="match status" value="1"/>
</dbReference>
<evidence type="ECO:0000256" key="2">
    <source>
        <dbReference type="SAM" id="SignalP"/>
    </source>
</evidence>
<accession>A0A673B9Z5</accession>
<dbReference type="FunCoup" id="A0A673B9Z5">
    <property type="interactions" value="89"/>
</dbReference>
<evidence type="ECO:0000256" key="1">
    <source>
        <dbReference type="SAM" id="MobiDB-lite"/>
    </source>
</evidence>
<evidence type="ECO:0000313" key="4">
    <source>
        <dbReference type="Ensembl" id="ENSSORP00005039186.1"/>
    </source>
</evidence>
<dbReference type="InterPro" id="IPR013783">
    <property type="entry name" value="Ig-like_fold"/>
</dbReference>
<protein>
    <submittedName>
        <fullName evidence="4">Uncharacterized LOC115431590</fullName>
    </submittedName>
</protein>
<keyword evidence="2" id="KW-0732">Signal</keyword>
<keyword evidence="5" id="KW-1185">Reference proteome</keyword>
<evidence type="ECO:0000313" key="5">
    <source>
        <dbReference type="Proteomes" id="UP000472271"/>
    </source>
</evidence>